<keyword evidence="3" id="KW-1185">Reference proteome</keyword>
<gene>
    <name evidence="2" type="ORF">RxyAA322_11530</name>
</gene>
<dbReference type="EMBL" id="AP019791">
    <property type="protein sequence ID" value="BBL79299.1"/>
    <property type="molecule type" value="Genomic_DNA"/>
</dbReference>
<dbReference type="Pfam" id="PF03235">
    <property type="entry name" value="GmrSD_N"/>
    <property type="match status" value="1"/>
</dbReference>
<dbReference type="AlphaFoldDB" id="A0A510HH75"/>
<dbReference type="Proteomes" id="UP000318065">
    <property type="component" value="Chromosome"/>
</dbReference>
<evidence type="ECO:0000313" key="3">
    <source>
        <dbReference type="Proteomes" id="UP000318065"/>
    </source>
</evidence>
<accession>A0A510HH75</accession>
<evidence type="ECO:0000313" key="2">
    <source>
        <dbReference type="EMBL" id="BBL79299.1"/>
    </source>
</evidence>
<organism evidence="2 3">
    <name type="scientific">Rubrobacter xylanophilus</name>
    <dbReference type="NCBI Taxonomy" id="49319"/>
    <lineage>
        <taxon>Bacteria</taxon>
        <taxon>Bacillati</taxon>
        <taxon>Actinomycetota</taxon>
        <taxon>Rubrobacteria</taxon>
        <taxon>Rubrobacterales</taxon>
        <taxon>Rubrobacteraceae</taxon>
        <taxon>Rubrobacter</taxon>
    </lineage>
</organism>
<dbReference type="PANTHER" id="PTHR37292:SF2">
    <property type="entry name" value="DUF262 DOMAIN-CONTAINING PROTEIN"/>
    <property type="match status" value="1"/>
</dbReference>
<reference evidence="2" key="1">
    <citation type="journal article" date="2019" name="Microbiol. Resour. Announc.">
        <title>Complete Genome Sequence of Rubrobacter xylanophilus Strain AA3-22, Isolated from Arima Onsen in Japan.</title>
        <authorList>
            <person name="Tomariguchi N."/>
            <person name="Miyazaki K."/>
        </authorList>
    </citation>
    <scope>NUCLEOTIDE SEQUENCE [LARGE SCALE GENOMIC DNA]</scope>
    <source>
        <strain evidence="2">AA3-22</strain>
    </source>
</reference>
<dbReference type="InterPro" id="IPR004919">
    <property type="entry name" value="GmrSD_N"/>
</dbReference>
<proteinExistence type="predicted"/>
<feature type="domain" description="GmrSD restriction endonucleases N-terminal" evidence="1">
    <location>
        <begin position="3"/>
        <end position="178"/>
    </location>
</feature>
<dbReference type="PANTHER" id="PTHR37292">
    <property type="entry name" value="VNG6097C"/>
    <property type="match status" value="1"/>
</dbReference>
<sequence>MLSLYRGWPIGGLLAWVTSADTAESRGDQSLPPGTVKLLLDGQQRITTLYGIIRGTPPPFFDGNAATFTGLYFHLDDEGFEFYRPTRMDGNPLWVSVTELMQIGSGKAIENLFGNPELAPKFQTYINRLNAIDAIKQVDLPIEEVTGRDKTVDVVVEIFNLVNSGGTRLSKGDLALARIGAGWPEARDELRARLSKWRSAGFNFEMDWLLCNINTIVTGEALFSALRNADTQIVADGLDRVERYIDMLLNLVSSRFGLDHDRVLGGRYAFPVMSRFLHQNGGHLTDHRQQGKLLYWYVHSFLWGRYTGSTETVINQDLAAIEGEKSVDGTADGADPLDRLIAQLRQSRGDLTVREGDFSGWSQGARFYPLLYLLTRVWGARDWGDGNLLSRHLLGKVSSLQLHHIFPKSYLYSNGYDKTEVNALTNFAFLTAKTNQELSDQPPHEYFEEVENKQSGALESQWIPMDRNLWRVENYRGFLAARRQLLADAANRLLEDLLVDKSLREDVAGEPTRTHLESLPAGEKAPAAISVGVAASQEDDEKLECAFWAEENGLPSPHIDFTCVDESSGEELAVFDLAWPEGLQPGYSQPVAILINEPREVEEVANRAGYRFFTTIAEFKAYVEKVILAEPEEAVASRSLRSRST</sequence>
<evidence type="ECO:0000259" key="1">
    <source>
        <dbReference type="Pfam" id="PF03235"/>
    </source>
</evidence>
<protein>
    <recommendedName>
        <fullName evidence="1">GmrSD restriction endonucleases N-terminal domain-containing protein</fullName>
    </recommendedName>
</protein>
<name>A0A510HH75_9ACTN</name>